<dbReference type="InterPro" id="IPR002938">
    <property type="entry name" value="FAD-bd"/>
</dbReference>
<dbReference type="OrthoDB" id="9806565at2"/>
<dbReference type="PANTHER" id="PTHR43624:SF2">
    <property type="entry name" value="ELECTRON TRANSFER FLAVOPROTEIN-QUINONE OXIDOREDUCTASE YDIS-RELATED"/>
    <property type="match status" value="1"/>
</dbReference>
<dbReference type="EMBL" id="UHIO01000001">
    <property type="protein sequence ID" value="SUP43832.1"/>
    <property type="molecule type" value="Genomic_DNA"/>
</dbReference>
<evidence type="ECO:0000256" key="5">
    <source>
        <dbReference type="ARBA" id="ARBA00023002"/>
    </source>
</evidence>
<dbReference type="AlphaFoldDB" id="A0A380NL96"/>
<feature type="domain" description="FixC-like C-terminal" evidence="7">
    <location>
        <begin position="365"/>
        <end position="425"/>
    </location>
</feature>
<evidence type="ECO:0000313" key="8">
    <source>
        <dbReference type="EMBL" id="SUP43832.1"/>
    </source>
</evidence>
<dbReference type="InterPro" id="IPR036188">
    <property type="entry name" value="FAD/NAD-bd_sf"/>
</dbReference>
<name>A0A380NL96_9FIRM</name>
<evidence type="ECO:0000256" key="2">
    <source>
        <dbReference type="ARBA" id="ARBA00006796"/>
    </source>
</evidence>
<dbReference type="EC" id="1.5.5.1" evidence="8"/>
<evidence type="ECO:0000256" key="3">
    <source>
        <dbReference type="ARBA" id="ARBA00022630"/>
    </source>
</evidence>
<keyword evidence="9" id="KW-1185">Reference proteome</keyword>
<gene>
    <name evidence="8" type="ORF">NCTC12020_01366</name>
</gene>
<keyword evidence="5 8" id="KW-0560">Oxidoreductase</keyword>
<evidence type="ECO:0000259" key="7">
    <source>
        <dbReference type="Pfam" id="PF26311"/>
    </source>
</evidence>
<keyword evidence="4" id="KW-0274">FAD</keyword>
<sequence length="426" mass="45525">MERFEAIVVGGGLAGAAAAYRMAKAGVKVLLVERGSYSGAKNMTGGRIYTHSLETLIPNFRETAPLERKVTKERISILEGGKATTVEYEATPTRPEDESYVVLRGVFDKWLVDQAAAAGAVVVNRIQVDALLKEGEKVVGIRCGKDTMLADVVVLADGVNSLLAERAGLRAPITASEVAVGAKEVYTFNKGVLEERLGLEGDEGLAWLSMGDITHGLMGGGFLYTNKNSLSLGVVVGLEHIGEAEATIEDMMNEFMNYGPIARLLKGGKLVERSGHMVPEAGYKAVTTLSGDGFIIVGDAAGFCINMGYTVRGMDFAIASGMYAGDAIIKAKKLQDFSAGALRYYDILVENSFIGKDLKTYRHFPEFLNTPRIFQKYPAMVNGIMGDVFTVNGDGAKPLVPKLLKRANGVGLVNLALDALKGGRAL</sequence>
<dbReference type="PANTHER" id="PTHR43624">
    <property type="entry name" value="ELECTRON TRANSFER FLAVOPROTEIN-QUINONE OXIDOREDUCTASE YDIS-RELATED"/>
    <property type="match status" value="1"/>
</dbReference>
<evidence type="ECO:0000256" key="1">
    <source>
        <dbReference type="ARBA" id="ARBA00001974"/>
    </source>
</evidence>
<dbReference type="PRINTS" id="PR00420">
    <property type="entry name" value="RNGMNOXGNASE"/>
</dbReference>
<protein>
    <submittedName>
        <fullName evidence="8">Electron transfer flavoprotein-ubiquinone oxidoreductase</fullName>
        <ecNumber evidence="8">1.5.5.1</ecNumber>
    </submittedName>
</protein>
<dbReference type="InterPro" id="IPR039651">
    <property type="entry name" value="FixC-like"/>
</dbReference>
<dbReference type="Pfam" id="PF26311">
    <property type="entry name" value="ETF-QO_FixC_C"/>
    <property type="match status" value="1"/>
</dbReference>
<evidence type="ECO:0000313" key="9">
    <source>
        <dbReference type="Proteomes" id="UP000255367"/>
    </source>
</evidence>
<comment type="similarity">
    <text evidence="2">Belongs to the ETF-QO/FixC family.</text>
</comment>
<reference evidence="8 9" key="1">
    <citation type="submission" date="2018-06" db="EMBL/GenBank/DDBJ databases">
        <authorList>
            <consortium name="Pathogen Informatics"/>
            <person name="Doyle S."/>
        </authorList>
    </citation>
    <scope>NUCLEOTIDE SEQUENCE [LARGE SCALE GENOMIC DNA]</scope>
    <source>
        <strain evidence="8 9">NCTC12020</strain>
    </source>
</reference>
<dbReference type="SUPFAM" id="SSF54373">
    <property type="entry name" value="FAD-linked reductases, C-terminal domain"/>
    <property type="match status" value="1"/>
</dbReference>
<organism evidence="8 9">
    <name type="scientific">Veillonella criceti</name>
    <dbReference type="NCBI Taxonomy" id="103891"/>
    <lineage>
        <taxon>Bacteria</taxon>
        <taxon>Bacillati</taxon>
        <taxon>Bacillota</taxon>
        <taxon>Negativicutes</taxon>
        <taxon>Veillonellales</taxon>
        <taxon>Veillonellaceae</taxon>
        <taxon>Veillonella</taxon>
    </lineage>
</organism>
<dbReference type="GO" id="GO:0004174">
    <property type="term" value="F:electron-transferring-flavoprotein dehydrogenase activity"/>
    <property type="evidence" value="ECO:0007669"/>
    <property type="project" value="UniProtKB-EC"/>
</dbReference>
<dbReference type="SUPFAM" id="SSF51905">
    <property type="entry name" value="FAD/NAD(P)-binding domain"/>
    <property type="match status" value="1"/>
</dbReference>
<dbReference type="Proteomes" id="UP000255367">
    <property type="component" value="Unassembled WGS sequence"/>
</dbReference>
<dbReference type="InterPro" id="IPR059103">
    <property type="entry name" value="FixC-like_C"/>
</dbReference>
<evidence type="ECO:0000259" key="6">
    <source>
        <dbReference type="Pfam" id="PF01494"/>
    </source>
</evidence>
<keyword evidence="3" id="KW-0285">Flavoprotein</keyword>
<dbReference type="Gene3D" id="3.50.50.60">
    <property type="entry name" value="FAD/NAD(P)-binding domain"/>
    <property type="match status" value="1"/>
</dbReference>
<dbReference type="Pfam" id="PF01494">
    <property type="entry name" value="FAD_binding_3"/>
    <property type="match status" value="1"/>
</dbReference>
<dbReference type="NCBIfam" id="NF007450">
    <property type="entry name" value="PRK10015.1"/>
    <property type="match status" value="1"/>
</dbReference>
<accession>A0A380NL96</accession>
<comment type="cofactor">
    <cofactor evidence="1">
        <name>FAD</name>
        <dbReference type="ChEBI" id="CHEBI:57692"/>
    </cofactor>
</comment>
<dbReference type="RefSeq" id="WP_115310513.1">
    <property type="nucleotide sequence ID" value="NZ_UHIO01000001.1"/>
</dbReference>
<keyword evidence="8" id="KW-0830">Ubiquinone</keyword>
<proteinExistence type="inferred from homology"/>
<evidence type="ECO:0000256" key="4">
    <source>
        <dbReference type="ARBA" id="ARBA00022827"/>
    </source>
</evidence>
<feature type="domain" description="FAD-binding" evidence="6">
    <location>
        <begin position="5"/>
        <end position="177"/>
    </location>
</feature>
<dbReference type="GO" id="GO:0071949">
    <property type="term" value="F:FAD binding"/>
    <property type="evidence" value="ECO:0007669"/>
    <property type="project" value="InterPro"/>
</dbReference>